<evidence type="ECO:0000256" key="2">
    <source>
        <dbReference type="SAM" id="Phobius"/>
    </source>
</evidence>
<keyword evidence="2" id="KW-1133">Transmembrane helix</keyword>
<accession>A0A914US07</accession>
<dbReference type="AlphaFoldDB" id="A0A914US07"/>
<organism evidence="3 4">
    <name type="scientific">Plectus sambesii</name>
    <dbReference type="NCBI Taxonomy" id="2011161"/>
    <lineage>
        <taxon>Eukaryota</taxon>
        <taxon>Metazoa</taxon>
        <taxon>Ecdysozoa</taxon>
        <taxon>Nematoda</taxon>
        <taxon>Chromadorea</taxon>
        <taxon>Plectida</taxon>
        <taxon>Plectina</taxon>
        <taxon>Plectoidea</taxon>
        <taxon>Plectidae</taxon>
        <taxon>Plectus</taxon>
    </lineage>
</organism>
<protein>
    <submittedName>
        <fullName evidence="4">Uncharacterized protein</fullName>
    </submittedName>
</protein>
<keyword evidence="2" id="KW-0472">Membrane</keyword>
<dbReference type="Proteomes" id="UP000887566">
    <property type="component" value="Unplaced"/>
</dbReference>
<keyword evidence="3" id="KW-1185">Reference proteome</keyword>
<sequence length="213" mass="23306">MLRIVPNRASTLPPTGNHIIPTASRESVLSEAAEEMESSATPPSISIDRVIEQVKNATIQLHNFTNRGGSLIDKLAKDAQKTIDHFGVNLDKIEASLKDVEGAASGRWAETPNLPWVLILVICLLVCIIATLVLLILCGGEKIYLCVKTRQANQIAKKQQLQPGSDEQQDALNRRRRAVACCASILPRHYPTSARCFTASAFTRSALCLRHPC</sequence>
<proteinExistence type="predicted"/>
<dbReference type="WBParaSite" id="PSAMB.scaffold1213size34230.g11779.t1">
    <property type="protein sequence ID" value="PSAMB.scaffold1213size34230.g11779.t1"/>
    <property type="gene ID" value="PSAMB.scaffold1213size34230.g11779"/>
</dbReference>
<evidence type="ECO:0000256" key="1">
    <source>
        <dbReference type="SAM" id="MobiDB-lite"/>
    </source>
</evidence>
<name>A0A914US07_9BILA</name>
<feature type="region of interest" description="Disordered" evidence="1">
    <location>
        <begin position="1"/>
        <end position="20"/>
    </location>
</feature>
<evidence type="ECO:0000313" key="3">
    <source>
        <dbReference type="Proteomes" id="UP000887566"/>
    </source>
</evidence>
<evidence type="ECO:0000313" key="4">
    <source>
        <dbReference type="WBParaSite" id="PSAMB.scaffold1213size34230.g11779.t1"/>
    </source>
</evidence>
<reference evidence="4" key="1">
    <citation type="submission" date="2022-11" db="UniProtKB">
        <authorList>
            <consortium name="WormBaseParasite"/>
        </authorList>
    </citation>
    <scope>IDENTIFICATION</scope>
</reference>
<feature type="transmembrane region" description="Helical" evidence="2">
    <location>
        <begin position="116"/>
        <end position="138"/>
    </location>
</feature>
<keyword evidence="2" id="KW-0812">Transmembrane</keyword>